<accession>C8PHA1</accession>
<dbReference type="EMBL" id="ACYG01000022">
    <property type="protein sequence ID" value="EEV17922.1"/>
    <property type="molecule type" value="Genomic_DNA"/>
</dbReference>
<evidence type="ECO:0000313" key="1">
    <source>
        <dbReference type="EMBL" id="EEV17922.1"/>
    </source>
</evidence>
<dbReference type="AlphaFoldDB" id="C8PHA1"/>
<organism evidence="1 2">
    <name type="scientific">Campylobacter gracilis RM3268</name>
    <dbReference type="NCBI Taxonomy" id="553220"/>
    <lineage>
        <taxon>Bacteria</taxon>
        <taxon>Pseudomonadati</taxon>
        <taxon>Campylobacterota</taxon>
        <taxon>Epsilonproteobacteria</taxon>
        <taxon>Campylobacterales</taxon>
        <taxon>Campylobacteraceae</taxon>
        <taxon>Campylobacter</taxon>
    </lineage>
</organism>
<protein>
    <submittedName>
        <fullName evidence="1">Uncharacterized protein</fullName>
    </submittedName>
</protein>
<name>C8PHA1_9BACT</name>
<sequence>MRCRRCFSSGKFWAKFKCRADKIYVGTAAKSSHAKALCASSPNLAINLLVAQQSVCGKLAQ</sequence>
<keyword evidence="2" id="KW-1185">Reference proteome</keyword>
<dbReference type="Proteomes" id="UP000005709">
    <property type="component" value="Unassembled WGS sequence"/>
</dbReference>
<reference evidence="1 2" key="1">
    <citation type="submission" date="2009-07" db="EMBL/GenBank/DDBJ databases">
        <authorList>
            <person name="Madupu R."/>
            <person name="Sebastian Y."/>
            <person name="Durkin A.S."/>
            <person name="Torralba M."/>
            <person name="Methe B."/>
            <person name="Sutton G.G."/>
            <person name="Strausberg R.L."/>
            <person name="Nelson K.E."/>
        </authorList>
    </citation>
    <scope>NUCLEOTIDE SEQUENCE [LARGE SCALE GENOMIC DNA]</scope>
    <source>
        <strain evidence="1 2">RM3268</strain>
    </source>
</reference>
<gene>
    <name evidence="1" type="ORF">CAMGR0001_2295</name>
</gene>
<evidence type="ECO:0000313" key="2">
    <source>
        <dbReference type="Proteomes" id="UP000005709"/>
    </source>
</evidence>
<proteinExistence type="predicted"/>
<comment type="caution">
    <text evidence="1">The sequence shown here is derived from an EMBL/GenBank/DDBJ whole genome shotgun (WGS) entry which is preliminary data.</text>
</comment>